<dbReference type="NCBIfam" id="TIGR00055">
    <property type="entry name" value="uppS"/>
    <property type="match status" value="1"/>
</dbReference>
<accession>N6UGN1</accession>
<keyword evidence="3" id="KW-0460">Magnesium</keyword>
<sequence length="259" mass="29862">MDGNRRYAKKHQVEKVDGHSKGFQKLSDCLSWCLELGIKEVTVYAFSIENFKRTNDEVDQLLQLAREKFAKLFEEKDKLMENGVCIRVIGNLTLVPEALRKLIAKAMLMTRNNDKAILNVAFAYTSRDEIVNSLKVINEAVKNGDIVCNDINENLISYCMYTNQSPNPDLLVRTSGEVRLSDFLLWQTANSQICFTKVLWPEFGIWHLLACIFQYQRGCKELQVDASRPFSNIENNNVKTFLHKLDERRLKQLEIYASA</sequence>
<evidence type="ECO:0000256" key="5">
    <source>
        <dbReference type="RuleBase" id="RU363018"/>
    </source>
</evidence>
<dbReference type="InterPro" id="IPR001441">
    <property type="entry name" value="UPP_synth-like"/>
</dbReference>
<organism evidence="6">
    <name type="scientific">Dendroctonus ponderosae</name>
    <name type="common">Mountain pine beetle</name>
    <dbReference type="NCBI Taxonomy" id="77166"/>
    <lineage>
        <taxon>Eukaryota</taxon>
        <taxon>Metazoa</taxon>
        <taxon>Ecdysozoa</taxon>
        <taxon>Arthropoda</taxon>
        <taxon>Hexapoda</taxon>
        <taxon>Insecta</taxon>
        <taxon>Pterygota</taxon>
        <taxon>Neoptera</taxon>
        <taxon>Endopterygota</taxon>
        <taxon>Coleoptera</taxon>
        <taxon>Polyphaga</taxon>
        <taxon>Cucujiformia</taxon>
        <taxon>Curculionidae</taxon>
        <taxon>Scolytinae</taxon>
        <taxon>Dendroctonus</taxon>
    </lineage>
</organism>
<dbReference type="EC" id="2.5.1.-" evidence="5"/>
<dbReference type="OMA" id="TKGQPDP"/>
<comment type="similarity">
    <text evidence="1 5">Belongs to the UPP synthase family.</text>
</comment>
<dbReference type="CDD" id="cd00475">
    <property type="entry name" value="Cis_IPPS"/>
    <property type="match status" value="1"/>
</dbReference>
<dbReference type="GO" id="GO:0005783">
    <property type="term" value="C:endoplasmic reticulum"/>
    <property type="evidence" value="ECO:0007669"/>
    <property type="project" value="TreeGrafter"/>
</dbReference>
<evidence type="ECO:0000313" key="6">
    <source>
        <dbReference type="EMBL" id="ENN77807.1"/>
    </source>
</evidence>
<dbReference type="SUPFAM" id="SSF64005">
    <property type="entry name" value="Undecaprenyl diphosphate synthase"/>
    <property type="match status" value="1"/>
</dbReference>
<dbReference type="InterPro" id="IPR036424">
    <property type="entry name" value="UPP_synth-like_sf"/>
</dbReference>
<dbReference type="PROSITE" id="PS01066">
    <property type="entry name" value="UPP_SYNTHASE"/>
    <property type="match status" value="1"/>
</dbReference>
<dbReference type="HAMAP" id="MF_01139">
    <property type="entry name" value="ISPT"/>
    <property type="match status" value="1"/>
</dbReference>
<evidence type="ECO:0000256" key="3">
    <source>
        <dbReference type="ARBA" id="ARBA00022842"/>
    </source>
</evidence>
<proteinExistence type="inferred from homology"/>
<dbReference type="HOGENOM" id="CLU_038505_0_4_1"/>
<keyword evidence="2 5" id="KW-0808">Transferase</keyword>
<dbReference type="PANTHER" id="PTHR10291">
    <property type="entry name" value="DEHYDRODOLICHYL DIPHOSPHATE SYNTHASE FAMILY MEMBER"/>
    <property type="match status" value="1"/>
</dbReference>
<name>N6UGN1_DENPD</name>
<dbReference type="PANTHER" id="PTHR10291:SF43">
    <property type="entry name" value="DEHYDRODOLICHYL DIPHOSPHATE SYNTHASE COMPLEX SUBUNIT DHDDS"/>
    <property type="match status" value="1"/>
</dbReference>
<dbReference type="InterPro" id="IPR018520">
    <property type="entry name" value="UPP_synth-like_CS"/>
</dbReference>
<dbReference type="Pfam" id="PF01255">
    <property type="entry name" value="Prenyltransf"/>
    <property type="match status" value="1"/>
</dbReference>
<dbReference type="AlphaFoldDB" id="N6UGN1"/>
<evidence type="ECO:0000256" key="1">
    <source>
        <dbReference type="ARBA" id="ARBA00005432"/>
    </source>
</evidence>
<gene>
    <name evidence="6" type="ORF">YQE_05691</name>
</gene>
<protein>
    <recommendedName>
        <fullName evidence="5">Alkyl transferase</fullName>
        <ecNumber evidence="5">2.5.1.-</ecNumber>
    </recommendedName>
</protein>
<dbReference type="GO" id="GO:0045547">
    <property type="term" value="F:ditrans,polycis-polyprenyl diphosphate synthase [(2E,6E)-farnesyl diphosphate specific] activity"/>
    <property type="evidence" value="ECO:0007669"/>
    <property type="project" value="UniProtKB-EC"/>
</dbReference>
<dbReference type="OrthoDB" id="4173905at2759"/>
<evidence type="ECO:0000256" key="2">
    <source>
        <dbReference type="ARBA" id="ARBA00022679"/>
    </source>
</evidence>
<dbReference type="GO" id="GO:1904423">
    <property type="term" value="C:dehydrodolichyl diphosphate synthase complex"/>
    <property type="evidence" value="ECO:0007669"/>
    <property type="project" value="TreeGrafter"/>
</dbReference>
<dbReference type="GO" id="GO:0016094">
    <property type="term" value="P:polyprenol biosynthetic process"/>
    <property type="evidence" value="ECO:0007669"/>
    <property type="project" value="TreeGrafter"/>
</dbReference>
<dbReference type="EMBL" id="KB740932">
    <property type="protein sequence ID" value="ENN77807.1"/>
    <property type="molecule type" value="Genomic_DNA"/>
</dbReference>
<dbReference type="FunFam" id="3.40.1180.10:FF:000005">
    <property type="entry name" value="Alkyl transferase"/>
    <property type="match status" value="1"/>
</dbReference>
<evidence type="ECO:0000256" key="4">
    <source>
        <dbReference type="ARBA" id="ARBA00047353"/>
    </source>
</evidence>
<comment type="catalytic activity">
    <reaction evidence="4">
        <text>n isopentenyl diphosphate + (2E,6E)-farnesyl diphosphate = a di-trans,poly-cis-polyprenyl diphosphate + n diphosphate</text>
        <dbReference type="Rhea" id="RHEA:53008"/>
        <dbReference type="Rhea" id="RHEA-COMP:19494"/>
        <dbReference type="ChEBI" id="CHEBI:33019"/>
        <dbReference type="ChEBI" id="CHEBI:128769"/>
        <dbReference type="ChEBI" id="CHEBI:136960"/>
        <dbReference type="ChEBI" id="CHEBI:175763"/>
        <dbReference type="EC" id="2.5.1.87"/>
    </reaction>
</comment>
<reference evidence="6" key="1">
    <citation type="journal article" date="2013" name="Genome Biol.">
        <title>Draft genome of the mountain pine beetle, Dendroctonus ponderosae Hopkins, a major forest pest.</title>
        <authorList>
            <person name="Keeling C.I."/>
            <person name="Yuen M.M."/>
            <person name="Liao N.Y."/>
            <person name="Docking T.R."/>
            <person name="Chan S.K."/>
            <person name="Taylor G.A."/>
            <person name="Palmquist D.L."/>
            <person name="Jackman S.D."/>
            <person name="Nguyen A."/>
            <person name="Li M."/>
            <person name="Henderson H."/>
            <person name="Janes J.K."/>
            <person name="Zhao Y."/>
            <person name="Pandoh P."/>
            <person name="Moore R."/>
            <person name="Sperling F.A."/>
            <person name="Huber D.P."/>
            <person name="Birol I."/>
            <person name="Jones S.J."/>
            <person name="Bohlmann J."/>
        </authorList>
    </citation>
    <scope>NUCLEOTIDE SEQUENCE</scope>
</reference>
<feature type="non-terminal residue" evidence="6">
    <location>
        <position position="1"/>
    </location>
</feature>
<dbReference type="Gene3D" id="3.40.1180.10">
    <property type="entry name" value="Decaprenyl diphosphate synthase-like"/>
    <property type="match status" value="1"/>
</dbReference>